<dbReference type="GO" id="GO:0000977">
    <property type="term" value="F:RNA polymerase II transcription regulatory region sequence-specific DNA binding"/>
    <property type="evidence" value="ECO:0007669"/>
    <property type="project" value="InterPro"/>
</dbReference>
<dbReference type="PANTHER" id="PTHR48019">
    <property type="entry name" value="SERUM RESPONSE FACTOR HOMOLOG"/>
    <property type="match status" value="1"/>
</dbReference>
<dbReference type="GO" id="GO:0046983">
    <property type="term" value="F:protein dimerization activity"/>
    <property type="evidence" value="ECO:0007669"/>
    <property type="project" value="InterPro"/>
</dbReference>
<dbReference type="PROSITE" id="PS00350">
    <property type="entry name" value="MADS_BOX_1"/>
    <property type="match status" value="1"/>
</dbReference>
<dbReference type="PROSITE" id="PS51297">
    <property type="entry name" value="K_BOX"/>
    <property type="match status" value="1"/>
</dbReference>
<dbReference type="Pfam" id="PF01486">
    <property type="entry name" value="K-box"/>
    <property type="match status" value="1"/>
</dbReference>
<keyword evidence="2" id="KW-0805">Transcription regulation</keyword>
<dbReference type="InterPro" id="IPR002100">
    <property type="entry name" value="TF_MADSbox"/>
</dbReference>
<feature type="domain" description="K-box" evidence="8">
    <location>
        <begin position="86"/>
        <end position="183"/>
    </location>
</feature>
<evidence type="ECO:0000256" key="4">
    <source>
        <dbReference type="ARBA" id="ARBA00023163"/>
    </source>
</evidence>
<dbReference type="FunFam" id="3.40.1810.10:FF:000007">
    <property type="entry name" value="Transcription factor, MADS-box"/>
    <property type="match status" value="1"/>
</dbReference>
<feature type="region of interest" description="Disordered" evidence="6">
    <location>
        <begin position="192"/>
        <end position="215"/>
    </location>
</feature>
<evidence type="ECO:0000256" key="5">
    <source>
        <dbReference type="ARBA" id="ARBA00023242"/>
    </source>
</evidence>
<keyword evidence="4" id="KW-0804">Transcription</keyword>
<keyword evidence="3" id="KW-0238">DNA-binding</keyword>
<evidence type="ECO:0000256" key="1">
    <source>
        <dbReference type="ARBA" id="ARBA00004123"/>
    </source>
</evidence>
<dbReference type="Gene3D" id="3.40.1810.10">
    <property type="entry name" value="Transcription factor, MADS-box"/>
    <property type="match status" value="1"/>
</dbReference>
<dbReference type="GO" id="GO:0045944">
    <property type="term" value="P:positive regulation of transcription by RNA polymerase II"/>
    <property type="evidence" value="ECO:0007669"/>
    <property type="project" value="InterPro"/>
</dbReference>
<proteinExistence type="evidence at transcript level"/>
<sequence length="230" mass="25970">MVRQRIQIKKIDNVTSRQVTFSKRRKGLFKKAQELSTLCDAEIALIVFSATGKLFEFSSSSMRQVIERHNLESGNLVNLNQPSLEQQLENSGCTILSKEVNKKIHELRQLRGEELQGLDAEELKNLEKSLEGGLSRVLKTKGEIMEKEITARERKEARLVEENVWLKQKVPMEIVKIGQTHDDQQGQSAEFITNNGSSAAPPQDNDSSDTSLKLGLPFPELNLRARMINA</sequence>
<dbReference type="PROSITE" id="PS50066">
    <property type="entry name" value="MADS_BOX_2"/>
    <property type="match status" value="1"/>
</dbReference>
<evidence type="ECO:0000259" key="8">
    <source>
        <dbReference type="PROSITE" id="PS51297"/>
    </source>
</evidence>
<evidence type="ECO:0000259" key="7">
    <source>
        <dbReference type="PROSITE" id="PS50066"/>
    </source>
</evidence>
<dbReference type="CDD" id="cd00265">
    <property type="entry name" value="MADS_MEF2_like"/>
    <property type="match status" value="1"/>
</dbReference>
<organism evidence="9">
    <name type="scientific">Camellia sinensis</name>
    <name type="common">Tea plant</name>
    <name type="synonym">Thea sinensis</name>
    <dbReference type="NCBI Taxonomy" id="4442"/>
    <lineage>
        <taxon>Eukaryota</taxon>
        <taxon>Viridiplantae</taxon>
        <taxon>Streptophyta</taxon>
        <taxon>Embryophyta</taxon>
        <taxon>Tracheophyta</taxon>
        <taxon>Spermatophyta</taxon>
        <taxon>Magnoliopsida</taxon>
        <taxon>eudicotyledons</taxon>
        <taxon>Gunneridae</taxon>
        <taxon>Pentapetalae</taxon>
        <taxon>asterids</taxon>
        <taxon>Ericales</taxon>
        <taxon>Theaceae</taxon>
        <taxon>Camellia</taxon>
    </lineage>
</organism>
<evidence type="ECO:0000313" key="9">
    <source>
        <dbReference type="EMBL" id="AIK35210.1"/>
    </source>
</evidence>
<comment type="subcellular location">
    <subcellularLocation>
        <location evidence="1">Nucleus</location>
    </subcellularLocation>
</comment>
<dbReference type="InterPro" id="IPR002487">
    <property type="entry name" value="TF_Kbox"/>
</dbReference>
<dbReference type="PRINTS" id="PR00404">
    <property type="entry name" value="MADSDOMAIN"/>
</dbReference>
<feature type="compositionally biased region" description="Polar residues" evidence="6">
    <location>
        <begin position="192"/>
        <end position="211"/>
    </location>
</feature>
<dbReference type="InterPro" id="IPR050142">
    <property type="entry name" value="MADS-box/MEF2_TF"/>
</dbReference>
<evidence type="ECO:0000256" key="2">
    <source>
        <dbReference type="ARBA" id="ARBA00023015"/>
    </source>
</evidence>
<keyword evidence="5" id="KW-0539">Nucleus</keyword>
<reference evidence="9" key="1">
    <citation type="submission" date="2014-06" db="EMBL/GenBank/DDBJ databases">
        <title>Analyze the function and expression of dormancy associated MADS-box genes in Camellia sinensis.</title>
        <authorList>
            <person name="Hao X."/>
            <person name="Horvath D.P."/>
            <person name="Wang X."/>
            <person name="Yang Y."/>
        </authorList>
    </citation>
    <scope>NUCLEOTIDE SEQUENCE</scope>
    <source>
        <tissue evidence="9">Bud</tissue>
    </source>
</reference>
<dbReference type="EMBL" id="KM057789">
    <property type="protein sequence ID" value="AIK35210.1"/>
    <property type="molecule type" value="mRNA"/>
</dbReference>
<dbReference type="GO" id="GO:0005634">
    <property type="term" value="C:nucleus"/>
    <property type="evidence" value="ECO:0007669"/>
    <property type="project" value="UniProtKB-SubCell"/>
</dbReference>
<accession>A0A076VZW4</accession>
<feature type="domain" description="MADS-box" evidence="7">
    <location>
        <begin position="1"/>
        <end position="61"/>
    </location>
</feature>
<dbReference type="GO" id="GO:0003700">
    <property type="term" value="F:DNA-binding transcription factor activity"/>
    <property type="evidence" value="ECO:0007669"/>
    <property type="project" value="InterPro"/>
</dbReference>
<dbReference type="Pfam" id="PF00319">
    <property type="entry name" value="SRF-TF"/>
    <property type="match status" value="1"/>
</dbReference>
<dbReference type="InterPro" id="IPR033896">
    <property type="entry name" value="MEF2-like_N"/>
</dbReference>
<protein>
    <submittedName>
        <fullName evidence="9">MADS-box transcription factor protein 2</fullName>
    </submittedName>
</protein>
<dbReference type="InterPro" id="IPR036879">
    <property type="entry name" value="TF_MADSbox_sf"/>
</dbReference>
<evidence type="ECO:0000256" key="3">
    <source>
        <dbReference type="ARBA" id="ARBA00023125"/>
    </source>
</evidence>
<dbReference type="SUPFAM" id="SSF55455">
    <property type="entry name" value="SRF-like"/>
    <property type="match status" value="1"/>
</dbReference>
<dbReference type="AlphaFoldDB" id="A0A076VZW4"/>
<name>A0A076VZW4_CAMSI</name>
<dbReference type="SMART" id="SM00432">
    <property type="entry name" value="MADS"/>
    <property type="match status" value="1"/>
</dbReference>
<evidence type="ECO:0000256" key="6">
    <source>
        <dbReference type="SAM" id="MobiDB-lite"/>
    </source>
</evidence>